<feature type="compositionally biased region" description="Basic and acidic residues" evidence="1">
    <location>
        <begin position="37"/>
        <end position="46"/>
    </location>
</feature>
<keyword evidence="2" id="KW-0732">Signal</keyword>
<proteinExistence type="predicted"/>
<feature type="chain" id="PRO_5006058659" evidence="2">
    <location>
        <begin position="24"/>
        <end position="198"/>
    </location>
</feature>
<dbReference type="GeneID" id="36405378"/>
<accession>A0A0P1AGW1</accession>
<protein>
    <submittedName>
        <fullName evidence="3">RxLR-like protein</fullName>
    </submittedName>
</protein>
<reference evidence="4" key="1">
    <citation type="submission" date="2014-09" db="EMBL/GenBank/DDBJ databases">
        <authorList>
            <person name="Sharma Rahul"/>
            <person name="Thines Marco"/>
        </authorList>
    </citation>
    <scope>NUCLEOTIDE SEQUENCE [LARGE SCALE GENOMIC DNA]</scope>
</reference>
<organism evidence="3 4">
    <name type="scientific">Plasmopara halstedii</name>
    <name type="common">Downy mildew of sunflower</name>
    <dbReference type="NCBI Taxonomy" id="4781"/>
    <lineage>
        <taxon>Eukaryota</taxon>
        <taxon>Sar</taxon>
        <taxon>Stramenopiles</taxon>
        <taxon>Oomycota</taxon>
        <taxon>Peronosporomycetes</taxon>
        <taxon>Peronosporales</taxon>
        <taxon>Peronosporaceae</taxon>
        <taxon>Plasmopara</taxon>
    </lineage>
</organism>
<evidence type="ECO:0000256" key="1">
    <source>
        <dbReference type="SAM" id="MobiDB-lite"/>
    </source>
</evidence>
<dbReference type="AlphaFoldDB" id="A0A0P1AGW1"/>
<feature type="signal peptide" evidence="2">
    <location>
        <begin position="1"/>
        <end position="23"/>
    </location>
</feature>
<dbReference type="EMBL" id="CCYD01000468">
    <property type="protein sequence ID" value="CEG40105.1"/>
    <property type="molecule type" value="Genomic_DNA"/>
</dbReference>
<dbReference type="Proteomes" id="UP000054928">
    <property type="component" value="Unassembled WGS sequence"/>
</dbReference>
<keyword evidence="4" id="KW-1185">Reference proteome</keyword>
<name>A0A0P1AGW1_PLAHL</name>
<evidence type="ECO:0000313" key="4">
    <source>
        <dbReference type="Proteomes" id="UP000054928"/>
    </source>
</evidence>
<feature type="region of interest" description="Disordered" evidence="1">
    <location>
        <begin position="37"/>
        <end position="72"/>
    </location>
</feature>
<sequence>MRGAFYVATAILIASSIRTAAESVQIKSDITQYHDKLPVSDSDTKTLPRRSLRGSGDQLESPVAGEERVTSPGVLKGAGNDVSEAILWLNKFKMKSVSGLNNMISFGEHVGSSGTKNYEDAVAKSQQVMVNFEDTIGNSKALELRSAEATEQEKNNLIRYEHHLAKAEAWNQIAHYFHYFSVNAANFAIDAKSTLDQL</sequence>
<dbReference type="RefSeq" id="XP_024576474.1">
    <property type="nucleotide sequence ID" value="XM_024725727.1"/>
</dbReference>
<evidence type="ECO:0000313" key="3">
    <source>
        <dbReference type="EMBL" id="CEG40105.1"/>
    </source>
</evidence>
<evidence type="ECO:0000256" key="2">
    <source>
        <dbReference type="SAM" id="SignalP"/>
    </source>
</evidence>